<dbReference type="EMBL" id="MU167417">
    <property type="protein sequence ID" value="KAG0140826.1"/>
    <property type="molecule type" value="Genomic_DNA"/>
</dbReference>
<sequence length="56" mass="6128">IEEEHLAVSYITVGEEPKSANNQTHCQDISTLKFSSCYAKVSCNLGSGTSPTDWFC</sequence>
<gene>
    <name evidence="1" type="ORF">CROQUDRAFT_52649</name>
</gene>
<comment type="caution">
    <text evidence="1">The sequence shown here is derived from an EMBL/GenBank/DDBJ whole genome shotgun (WGS) entry which is preliminary data.</text>
</comment>
<evidence type="ECO:0000313" key="1">
    <source>
        <dbReference type="EMBL" id="KAG0140826.1"/>
    </source>
</evidence>
<dbReference type="Proteomes" id="UP000886653">
    <property type="component" value="Unassembled WGS sequence"/>
</dbReference>
<dbReference type="AlphaFoldDB" id="A0A9P6T6G8"/>
<protein>
    <submittedName>
        <fullName evidence="1">Uncharacterized protein</fullName>
    </submittedName>
</protein>
<evidence type="ECO:0000313" key="2">
    <source>
        <dbReference type="Proteomes" id="UP000886653"/>
    </source>
</evidence>
<accession>A0A9P6T6G8</accession>
<keyword evidence="2" id="KW-1185">Reference proteome</keyword>
<name>A0A9P6T6G8_9BASI</name>
<reference evidence="1" key="1">
    <citation type="submission" date="2013-11" db="EMBL/GenBank/DDBJ databases">
        <title>Genome sequence of the fusiform rust pathogen reveals effectors for host alternation and coevolution with pine.</title>
        <authorList>
            <consortium name="DOE Joint Genome Institute"/>
            <person name="Smith K."/>
            <person name="Pendleton A."/>
            <person name="Kubisiak T."/>
            <person name="Anderson C."/>
            <person name="Salamov A."/>
            <person name="Aerts A."/>
            <person name="Riley R."/>
            <person name="Clum A."/>
            <person name="Lindquist E."/>
            <person name="Ence D."/>
            <person name="Campbell M."/>
            <person name="Kronenberg Z."/>
            <person name="Feau N."/>
            <person name="Dhillon B."/>
            <person name="Hamelin R."/>
            <person name="Burleigh J."/>
            <person name="Smith J."/>
            <person name="Yandell M."/>
            <person name="Nelson C."/>
            <person name="Grigoriev I."/>
            <person name="Davis J."/>
        </authorList>
    </citation>
    <scope>NUCLEOTIDE SEQUENCE</scope>
    <source>
        <strain evidence="1">G11</strain>
    </source>
</reference>
<proteinExistence type="predicted"/>
<organism evidence="1 2">
    <name type="scientific">Cronartium quercuum f. sp. fusiforme G11</name>
    <dbReference type="NCBI Taxonomy" id="708437"/>
    <lineage>
        <taxon>Eukaryota</taxon>
        <taxon>Fungi</taxon>
        <taxon>Dikarya</taxon>
        <taxon>Basidiomycota</taxon>
        <taxon>Pucciniomycotina</taxon>
        <taxon>Pucciniomycetes</taxon>
        <taxon>Pucciniales</taxon>
        <taxon>Coleosporiaceae</taxon>
        <taxon>Cronartium</taxon>
    </lineage>
</organism>
<feature type="non-terminal residue" evidence="1">
    <location>
        <position position="1"/>
    </location>
</feature>